<name>A0A9D3ZIE3_9ROSI</name>
<dbReference type="PANTHER" id="PTHR18860">
    <property type="entry name" value="14-3-3 PROTEIN"/>
    <property type="match status" value="1"/>
</dbReference>
<dbReference type="Proteomes" id="UP000828251">
    <property type="component" value="Unassembled WGS sequence"/>
</dbReference>
<gene>
    <name evidence="3" type="ORF">J1N35_040574</name>
</gene>
<evidence type="ECO:0000256" key="1">
    <source>
        <dbReference type="ARBA" id="ARBA00006141"/>
    </source>
</evidence>
<dbReference type="EMBL" id="JAIQCV010000012">
    <property type="protein sequence ID" value="KAH1038831.1"/>
    <property type="molecule type" value="Genomic_DNA"/>
</dbReference>
<feature type="domain" description="14-3-3" evidence="2">
    <location>
        <begin position="2"/>
        <end position="68"/>
    </location>
</feature>
<dbReference type="InterPro" id="IPR036815">
    <property type="entry name" value="14-3-3_dom_sf"/>
</dbReference>
<keyword evidence="4" id="KW-1185">Reference proteome</keyword>
<dbReference type="Pfam" id="PF00244">
    <property type="entry name" value="14-3-3"/>
    <property type="match status" value="1"/>
</dbReference>
<accession>A0A9D3ZIE3</accession>
<evidence type="ECO:0000313" key="4">
    <source>
        <dbReference type="Proteomes" id="UP000828251"/>
    </source>
</evidence>
<feature type="non-terminal residue" evidence="3">
    <location>
        <position position="71"/>
    </location>
</feature>
<sequence length="71" mass="8319">MAKIKAKLEKICAKNLKLLEEKLVLTARYRNSKVFYSKMNGDYDRYLAKFKTGHDRKAIAENTLTAYKFVQ</sequence>
<proteinExistence type="inferred from homology"/>
<protein>
    <recommendedName>
        <fullName evidence="2">14-3-3 domain-containing protein</fullName>
    </recommendedName>
</protein>
<dbReference type="OrthoDB" id="1739672at2759"/>
<comment type="similarity">
    <text evidence="1">Belongs to the 14-3-3 family.</text>
</comment>
<dbReference type="InterPro" id="IPR023410">
    <property type="entry name" value="14-3-3_domain"/>
</dbReference>
<dbReference type="SUPFAM" id="SSF48445">
    <property type="entry name" value="14-3-3 protein"/>
    <property type="match status" value="1"/>
</dbReference>
<dbReference type="Gene3D" id="1.20.190.20">
    <property type="entry name" value="14-3-3 domain"/>
    <property type="match status" value="1"/>
</dbReference>
<reference evidence="3 4" key="1">
    <citation type="journal article" date="2021" name="Plant Biotechnol. J.">
        <title>Multi-omics assisted identification of the key and species-specific regulatory components of drought-tolerant mechanisms in Gossypium stocksii.</title>
        <authorList>
            <person name="Yu D."/>
            <person name="Ke L."/>
            <person name="Zhang D."/>
            <person name="Wu Y."/>
            <person name="Sun Y."/>
            <person name="Mei J."/>
            <person name="Sun J."/>
            <person name="Sun Y."/>
        </authorList>
    </citation>
    <scope>NUCLEOTIDE SEQUENCE [LARGE SCALE GENOMIC DNA]</scope>
    <source>
        <strain evidence="4">cv. E1</strain>
        <tissue evidence="3">Leaf</tissue>
    </source>
</reference>
<evidence type="ECO:0000313" key="3">
    <source>
        <dbReference type="EMBL" id="KAH1038831.1"/>
    </source>
</evidence>
<dbReference type="AlphaFoldDB" id="A0A9D3ZIE3"/>
<dbReference type="PRINTS" id="PR00305">
    <property type="entry name" value="1433ZETA"/>
</dbReference>
<evidence type="ECO:0000259" key="2">
    <source>
        <dbReference type="Pfam" id="PF00244"/>
    </source>
</evidence>
<comment type="caution">
    <text evidence="3">The sequence shown here is derived from an EMBL/GenBank/DDBJ whole genome shotgun (WGS) entry which is preliminary data.</text>
</comment>
<organism evidence="3 4">
    <name type="scientific">Gossypium stocksii</name>
    <dbReference type="NCBI Taxonomy" id="47602"/>
    <lineage>
        <taxon>Eukaryota</taxon>
        <taxon>Viridiplantae</taxon>
        <taxon>Streptophyta</taxon>
        <taxon>Embryophyta</taxon>
        <taxon>Tracheophyta</taxon>
        <taxon>Spermatophyta</taxon>
        <taxon>Magnoliopsida</taxon>
        <taxon>eudicotyledons</taxon>
        <taxon>Gunneridae</taxon>
        <taxon>Pentapetalae</taxon>
        <taxon>rosids</taxon>
        <taxon>malvids</taxon>
        <taxon>Malvales</taxon>
        <taxon>Malvaceae</taxon>
        <taxon>Malvoideae</taxon>
        <taxon>Gossypium</taxon>
    </lineage>
</organism>
<dbReference type="InterPro" id="IPR000308">
    <property type="entry name" value="14-3-3"/>
</dbReference>